<dbReference type="EMBL" id="MTYH01000075">
    <property type="protein sequence ID" value="PNP39782.1"/>
    <property type="molecule type" value="Genomic_DNA"/>
</dbReference>
<comment type="caution">
    <text evidence="6">The sequence shown here is derived from an EMBL/GenBank/DDBJ whole genome shotgun (WGS) entry which is preliminary data.</text>
</comment>
<feature type="domain" description="DNA2/NAM7 helicase-like C-terminal" evidence="5">
    <location>
        <begin position="3"/>
        <end position="114"/>
    </location>
</feature>
<dbReference type="PANTHER" id="PTHR43788">
    <property type="entry name" value="DNA2/NAM7 HELICASE FAMILY MEMBER"/>
    <property type="match status" value="1"/>
</dbReference>
<evidence type="ECO:0000256" key="1">
    <source>
        <dbReference type="ARBA" id="ARBA00022741"/>
    </source>
</evidence>
<evidence type="ECO:0000256" key="4">
    <source>
        <dbReference type="ARBA" id="ARBA00022840"/>
    </source>
</evidence>
<evidence type="ECO:0000313" key="7">
    <source>
        <dbReference type="Proteomes" id="UP000236546"/>
    </source>
</evidence>
<keyword evidence="2" id="KW-0378">Hydrolase</keyword>
<dbReference type="GO" id="GO:0016787">
    <property type="term" value="F:hydrolase activity"/>
    <property type="evidence" value="ECO:0007669"/>
    <property type="project" value="UniProtKB-KW"/>
</dbReference>
<protein>
    <recommendedName>
        <fullName evidence="5">DNA2/NAM7 helicase-like C-terminal domain-containing protein</fullName>
    </recommendedName>
</protein>
<dbReference type="Pfam" id="PF13087">
    <property type="entry name" value="AAA_12"/>
    <property type="match status" value="1"/>
</dbReference>
<evidence type="ECO:0000259" key="5">
    <source>
        <dbReference type="Pfam" id="PF13087"/>
    </source>
</evidence>
<dbReference type="OrthoDB" id="4900297at2759"/>
<keyword evidence="3" id="KW-0347">Helicase</keyword>
<dbReference type="GO" id="GO:0043139">
    <property type="term" value="F:5'-3' DNA helicase activity"/>
    <property type="evidence" value="ECO:0007669"/>
    <property type="project" value="TreeGrafter"/>
</dbReference>
<proteinExistence type="predicted"/>
<name>A0A2K0T2M6_9HYPO</name>
<dbReference type="AlphaFoldDB" id="A0A2K0T2M6"/>
<evidence type="ECO:0000256" key="2">
    <source>
        <dbReference type="ARBA" id="ARBA00022801"/>
    </source>
</evidence>
<keyword evidence="4" id="KW-0067">ATP-binding</keyword>
<keyword evidence="1" id="KW-0547">Nucleotide-binding</keyword>
<dbReference type="GO" id="GO:0005524">
    <property type="term" value="F:ATP binding"/>
    <property type="evidence" value="ECO:0007669"/>
    <property type="project" value="UniProtKB-KW"/>
</dbReference>
<organism evidence="6 7">
    <name type="scientific">Trichoderma gamsii</name>
    <dbReference type="NCBI Taxonomy" id="398673"/>
    <lineage>
        <taxon>Eukaryota</taxon>
        <taxon>Fungi</taxon>
        <taxon>Dikarya</taxon>
        <taxon>Ascomycota</taxon>
        <taxon>Pezizomycotina</taxon>
        <taxon>Sordariomycetes</taxon>
        <taxon>Hypocreomycetidae</taxon>
        <taxon>Hypocreales</taxon>
        <taxon>Hypocreaceae</taxon>
        <taxon>Trichoderma</taxon>
    </lineage>
</organism>
<dbReference type="InterPro" id="IPR041679">
    <property type="entry name" value="DNA2/NAM7-like_C"/>
</dbReference>
<reference evidence="6 7" key="1">
    <citation type="submission" date="2017-02" db="EMBL/GenBank/DDBJ databases">
        <title>Genomes of Trichoderma spp. with biocontrol activity.</title>
        <authorList>
            <person name="Gardiner D."/>
            <person name="Kazan K."/>
            <person name="Vos C."/>
            <person name="Harvey P."/>
        </authorList>
    </citation>
    <scope>NUCLEOTIDE SEQUENCE [LARGE SCALE GENOMIC DNA]</scope>
    <source>
        <strain evidence="6 7">A5MH</strain>
    </source>
</reference>
<dbReference type="InterPro" id="IPR050534">
    <property type="entry name" value="Coronavir_polyprotein_1ab"/>
</dbReference>
<evidence type="ECO:0000313" key="6">
    <source>
        <dbReference type="EMBL" id="PNP39782.1"/>
    </source>
</evidence>
<dbReference type="SUPFAM" id="SSF52540">
    <property type="entry name" value="P-loop containing nucleoside triphosphate hydrolases"/>
    <property type="match status" value="1"/>
</dbReference>
<accession>A0A2K0T2M6</accession>
<dbReference type="InterPro" id="IPR027417">
    <property type="entry name" value="P-loop_NTPase"/>
</dbReference>
<sequence length="131" mass="14296">MTKSTRNPGQVDAALNFLLELVKLPAISASQLAIICSYKANMSLVERRRERLRYAALAEMPPAATVDSFQGCEADIIVAIMGTTEAVGPGFTTDEHRLNVLPSRQKSGLLIFGEWTVRGRVVTLPARVSHD</sequence>
<dbReference type="Proteomes" id="UP000236546">
    <property type="component" value="Unassembled WGS sequence"/>
</dbReference>
<evidence type="ECO:0000256" key="3">
    <source>
        <dbReference type="ARBA" id="ARBA00022806"/>
    </source>
</evidence>
<dbReference type="Gene3D" id="3.40.50.300">
    <property type="entry name" value="P-loop containing nucleotide triphosphate hydrolases"/>
    <property type="match status" value="1"/>
</dbReference>
<dbReference type="PANTHER" id="PTHR43788:SF8">
    <property type="entry name" value="DNA-BINDING PROTEIN SMUBP-2"/>
    <property type="match status" value="1"/>
</dbReference>
<gene>
    <name evidence="6" type="ORF">TGAMA5MH_08301</name>
</gene>